<sequence length="159" mass="18342">MPEVQLLKHQREIEEEVKNRSLTLPRDLVKRKKQMTIQPVDVLRARLPKKKGKERKKGQQQVISKEEGSNRVRGVNNVGDHDSDSDTQEETEAEGEDGEKSLKKRKKTNSSRKTTKHQKIDSNSASGPDNNMANLEKNQFYSFYITFESEHFNMTQDNG</sequence>
<dbReference type="AlphaFoldDB" id="A0A0W0G142"/>
<feature type="compositionally biased region" description="Acidic residues" evidence="1">
    <location>
        <begin position="85"/>
        <end position="97"/>
    </location>
</feature>
<evidence type="ECO:0000256" key="1">
    <source>
        <dbReference type="SAM" id="MobiDB-lite"/>
    </source>
</evidence>
<comment type="caution">
    <text evidence="2">The sequence shown here is derived from an EMBL/GenBank/DDBJ whole genome shotgun (WGS) entry which is preliminary data.</text>
</comment>
<reference evidence="2 3" key="1">
    <citation type="submission" date="2015-12" db="EMBL/GenBank/DDBJ databases">
        <title>Draft genome sequence of Moniliophthora roreri, the causal agent of frosty pod rot of cacao.</title>
        <authorList>
            <person name="Aime M.C."/>
            <person name="Diaz-Valderrama J.R."/>
            <person name="Kijpornyongpan T."/>
            <person name="Phillips-Mora W."/>
        </authorList>
    </citation>
    <scope>NUCLEOTIDE SEQUENCE [LARGE SCALE GENOMIC DNA]</scope>
    <source>
        <strain evidence="2 3">MCA 2952</strain>
    </source>
</reference>
<dbReference type="Proteomes" id="UP000054988">
    <property type="component" value="Unassembled WGS sequence"/>
</dbReference>
<proteinExistence type="predicted"/>
<gene>
    <name evidence="2" type="ORF">WG66_5156</name>
</gene>
<feature type="compositionally biased region" description="Basic residues" evidence="1">
    <location>
        <begin position="102"/>
        <end position="117"/>
    </location>
</feature>
<protein>
    <submittedName>
        <fullName evidence="2">Uncharacterized protein</fullName>
    </submittedName>
</protein>
<accession>A0A0W0G142</accession>
<feature type="region of interest" description="Disordered" evidence="1">
    <location>
        <begin position="40"/>
        <end position="133"/>
    </location>
</feature>
<feature type="compositionally biased region" description="Basic residues" evidence="1">
    <location>
        <begin position="46"/>
        <end position="58"/>
    </location>
</feature>
<dbReference type="EMBL" id="LATX01001363">
    <property type="protein sequence ID" value="KTB42266.1"/>
    <property type="molecule type" value="Genomic_DNA"/>
</dbReference>
<feature type="compositionally biased region" description="Polar residues" evidence="1">
    <location>
        <begin position="121"/>
        <end position="133"/>
    </location>
</feature>
<evidence type="ECO:0000313" key="2">
    <source>
        <dbReference type="EMBL" id="KTB42266.1"/>
    </source>
</evidence>
<evidence type="ECO:0000313" key="3">
    <source>
        <dbReference type="Proteomes" id="UP000054988"/>
    </source>
</evidence>
<organism evidence="2 3">
    <name type="scientific">Moniliophthora roreri</name>
    <name type="common">Frosty pod rot fungus</name>
    <name type="synonym">Monilia roreri</name>
    <dbReference type="NCBI Taxonomy" id="221103"/>
    <lineage>
        <taxon>Eukaryota</taxon>
        <taxon>Fungi</taxon>
        <taxon>Dikarya</taxon>
        <taxon>Basidiomycota</taxon>
        <taxon>Agaricomycotina</taxon>
        <taxon>Agaricomycetes</taxon>
        <taxon>Agaricomycetidae</taxon>
        <taxon>Agaricales</taxon>
        <taxon>Marasmiineae</taxon>
        <taxon>Marasmiaceae</taxon>
        <taxon>Moniliophthora</taxon>
    </lineage>
</organism>
<name>A0A0W0G142_MONRR</name>